<dbReference type="SUPFAM" id="SSF51197">
    <property type="entry name" value="Clavaminate synthase-like"/>
    <property type="match status" value="1"/>
</dbReference>
<evidence type="ECO:0000313" key="1">
    <source>
        <dbReference type="EMBL" id="RZC54947.1"/>
    </source>
</evidence>
<dbReference type="EMBL" id="CM010717">
    <property type="protein sequence ID" value="RZC54947.1"/>
    <property type="molecule type" value="Genomic_DNA"/>
</dbReference>
<proteinExistence type="predicted"/>
<protein>
    <submittedName>
        <fullName evidence="1">Uncharacterized protein</fullName>
    </submittedName>
</protein>
<gene>
    <name evidence="1" type="ORF">C5167_013812</name>
</gene>
<dbReference type="InterPro" id="IPR027443">
    <property type="entry name" value="IPNS-like_sf"/>
</dbReference>
<organism evidence="1 2">
    <name type="scientific">Papaver somniferum</name>
    <name type="common">Opium poppy</name>
    <dbReference type="NCBI Taxonomy" id="3469"/>
    <lineage>
        <taxon>Eukaryota</taxon>
        <taxon>Viridiplantae</taxon>
        <taxon>Streptophyta</taxon>
        <taxon>Embryophyta</taxon>
        <taxon>Tracheophyta</taxon>
        <taxon>Spermatophyta</taxon>
        <taxon>Magnoliopsida</taxon>
        <taxon>Ranunculales</taxon>
        <taxon>Papaveraceae</taxon>
        <taxon>Papaveroideae</taxon>
        <taxon>Papaver</taxon>
    </lineage>
</organism>
<dbReference type="Gramene" id="RZC54947">
    <property type="protein sequence ID" value="RZC54947"/>
    <property type="gene ID" value="C5167_013812"/>
</dbReference>
<name>A0A4Y7J2C3_PAPSO</name>
<dbReference type="Proteomes" id="UP000316621">
    <property type="component" value="Chromosome 3"/>
</dbReference>
<evidence type="ECO:0000313" key="2">
    <source>
        <dbReference type="Proteomes" id="UP000316621"/>
    </source>
</evidence>
<keyword evidence="2" id="KW-1185">Reference proteome</keyword>
<reference evidence="1 2" key="1">
    <citation type="journal article" date="2018" name="Science">
        <title>The opium poppy genome and morphinan production.</title>
        <authorList>
            <person name="Guo L."/>
            <person name="Winzer T."/>
            <person name="Yang X."/>
            <person name="Li Y."/>
            <person name="Ning Z."/>
            <person name="He Z."/>
            <person name="Teodor R."/>
            <person name="Lu Y."/>
            <person name="Bowser T.A."/>
            <person name="Graham I.A."/>
            <person name="Ye K."/>
        </authorList>
    </citation>
    <scope>NUCLEOTIDE SEQUENCE [LARGE SCALE GENOMIC DNA]</scope>
    <source>
        <strain evidence="2">cv. HN1</strain>
        <tissue evidence="1">Leaves</tissue>
    </source>
</reference>
<dbReference type="Gene3D" id="2.60.120.330">
    <property type="entry name" value="B-lactam Antibiotic, Isopenicillin N Synthase, Chain"/>
    <property type="match status" value="1"/>
</dbReference>
<dbReference type="AlphaFoldDB" id="A0A4Y7J2C3"/>
<sequence length="100" mass="10944">MSSNFKSIPIIDVSPLLSNKWGDVDNEGVSEVVKQLLIKLAKRQDLSRNILRGLALALGGCPEEFEGERAGDPFWVMRFIGYPGISDAKGLDVPENAVGW</sequence>
<accession>A0A4Y7J2C3</accession>